<comment type="cofactor">
    <cofactor evidence="1">
        <name>Mn(2+)</name>
        <dbReference type="ChEBI" id="CHEBI:29035"/>
    </cofactor>
</comment>
<dbReference type="AlphaFoldDB" id="C5BR69"/>
<proteinExistence type="predicted"/>
<evidence type="ECO:0000256" key="4">
    <source>
        <dbReference type="ARBA" id="ARBA00022801"/>
    </source>
</evidence>
<keyword evidence="9" id="KW-1185">Reference proteome</keyword>
<gene>
    <name evidence="8" type="ordered locus">TERTU_1155</name>
</gene>
<dbReference type="PANTHER" id="PTHR12992:SF11">
    <property type="entry name" value="MITOCHONDRIAL COENZYME A DIPHOSPHATASE NUDT8"/>
    <property type="match status" value="1"/>
</dbReference>
<dbReference type="Gene3D" id="3.90.79.10">
    <property type="entry name" value="Nucleoside Triphosphate Pyrophosphohydrolase"/>
    <property type="match status" value="1"/>
</dbReference>
<evidence type="ECO:0000256" key="3">
    <source>
        <dbReference type="ARBA" id="ARBA00022723"/>
    </source>
</evidence>
<dbReference type="Pfam" id="PF00293">
    <property type="entry name" value="NUDIX"/>
    <property type="match status" value="1"/>
</dbReference>
<dbReference type="PROSITE" id="PS51462">
    <property type="entry name" value="NUDIX"/>
    <property type="match status" value="1"/>
</dbReference>
<dbReference type="Proteomes" id="UP000009080">
    <property type="component" value="Chromosome"/>
</dbReference>
<feature type="domain" description="Nudix hydrolase" evidence="7">
    <location>
        <begin position="5"/>
        <end position="142"/>
    </location>
</feature>
<dbReference type="EC" id="3.6.1.-" evidence="8"/>
<dbReference type="KEGG" id="ttu:TERTU_1155"/>
<dbReference type="InterPro" id="IPR015797">
    <property type="entry name" value="NUDIX_hydrolase-like_dom_sf"/>
</dbReference>
<evidence type="ECO:0000259" key="7">
    <source>
        <dbReference type="PROSITE" id="PS51462"/>
    </source>
</evidence>
<comment type="cofactor">
    <cofactor evidence="2">
        <name>Mg(2+)</name>
        <dbReference type="ChEBI" id="CHEBI:18420"/>
    </cofactor>
</comment>
<keyword evidence="5" id="KW-0460">Magnesium</keyword>
<name>C5BR69_TERTT</name>
<dbReference type="InterPro" id="IPR000086">
    <property type="entry name" value="NUDIX_hydrolase_dom"/>
</dbReference>
<keyword evidence="4 8" id="KW-0378">Hydrolase</keyword>
<dbReference type="CDD" id="cd03426">
    <property type="entry name" value="NUDIX_CoAse_Nudt7"/>
    <property type="match status" value="1"/>
</dbReference>
<dbReference type="PANTHER" id="PTHR12992">
    <property type="entry name" value="NUDIX HYDROLASE"/>
    <property type="match status" value="1"/>
</dbReference>
<evidence type="ECO:0000256" key="6">
    <source>
        <dbReference type="ARBA" id="ARBA00023211"/>
    </source>
</evidence>
<dbReference type="InterPro" id="IPR045121">
    <property type="entry name" value="CoAse"/>
</dbReference>
<evidence type="ECO:0000313" key="9">
    <source>
        <dbReference type="Proteomes" id="UP000009080"/>
    </source>
</evidence>
<keyword evidence="6" id="KW-0464">Manganese</keyword>
<dbReference type="OrthoDB" id="9802805at2"/>
<organism evidence="8 9">
    <name type="scientific">Teredinibacter turnerae (strain ATCC 39867 / T7901)</name>
    <dbReference type="NCBI Taxonomy" id="377629"/>
    <lineage>
        <taxon>Bacteria</taxon>
        <taxon>Pseudomonadati</taxon>
        <taxon>Pseudomonadota</taxon>
        <taxon>Gammaproteobacteria</taxon>
        <taxon>Cellvibrionales</taxon>
        <taxon>Cellvibrionaceae</taxon>
        <taxon>Teredinibacter</taxon>
    </lineage>
</organism>
<dbReference type="STRING" id="377629.TERTU_1155"/>
<dbReference type="GO" id="GO:0046872">
    <property type="term" value="F:metal ion binding"/>
    <property type="evidence" value="ECO:0007669"/>
    <property type="project" value="UniProtKB-KW"/>
</dbReference>
<evidence type="ECO:0000313" key="8">
    <source>
        <dbReference type="EMBL" id="ACR10657.1"/>
    </source>
</evidence>
<dbReference type="HOGENOM" id="CLU_040940_5_2_6"/>
<dbReference type="RefSeq" id="WP_012779329.1">
    <property type="nucleotide sequence ID" value="NC_012997.1"/>
</dbReference>
<dbReference type="SUPFAM" id="SSF55811">
    <property type="entry name" value="Nudix"/>
    <property type="match status" value="1"/>
</dbReference>
<evidence type="ECO:0000256" key="2">
    <source>
        <dbReference type="ARBA" id="ARBA00001946"/>
    </source>
</evidence>
<accession>C5BR69</accession>
<reference evidence="8 9" key="1">
    <citation type="journal article" date="2009" name="PLoS ONE">
        <title>The complete genome of Teredinibacter turnerae T7901: an intracellular endosymbiont of marine wood-boring bivalves (shipworms).</title>
        <authorList>
            <person name="Yang J.C."/>
            <person name="Madupu R."/>
            <person name="Durkin A.S."/>
            <person name="Ekborg N.A."/>
            <person name="Pedamallu C.S."/>
            <person name="Hostetler J.B."/>
            <person name="Radune D."/>
            <person name="Toms B.S."/>
            <person name="Henrissat B."/>
            <person name="Coutinho P.M."/>
            <person name="Schwarz S."/>
            <person name="Field L."/>
            <person name="Trindade-Silva A.E."/>
            <person name="Soares C.A.G."/>
            <person name="Elshahawi S."/>
            <person name="Hanora A."/>
            <person name="Schmidt E.W."/>
            <person name="Haygood M.G."/>
            <person name="Posfai J."/>
            <person name="Benner J."/>
            <person name="Madinger C."/>
            <person name="Nove J."/>
            <person name="Anton B."/>
            <person name="Chaudhary K."/>
            <person name="Foster J."/>
            <person name="Holman A."/>
            <person name="Kumar S."/>
            <person name="Lessard P.A."/>
            <person name="Luyten Y.A."/>
            <person name="Slatko B."/>
            <person name="Wood N."/>
            <person name="Wu B."/>
            <person name="Teplitski M."/>
            <person name="Mougous J.D."/>
            <person name="Ward N."/>
            <person name="Eisen J.A."/>
            <person name="Badger J.H."/>
            <person name="Distel D.L."/>
        </authorList>
    </citation>
    <scope>NUCLEOTIDE SEQUENCE [LARGE SCALE GENOMIC DNA]</scope>
    <source>
        <strain evidence="9">ATCC 39867 / T7901</strain>
    </source>
</reference>
<protein>
    <submittedName>
        <fullName evidence="8">Nudix hydroxylase</fullName>
        <ecNumber evidence="8">3.6.1.-</ecNumber>
    </submittedName>
</protein>
<keyword evidence="3" id="KW-0479">Metal-binding</keyword>
<dbReference type="GO" id="GO:0010945">
    <property type="term" value="F:coenzyme A diphosphatase activity"/>
    <property type="evidence" value="ECO:0007669"/>
    <property type="project" value="InterPro"/>
</dbReference>
<evidence type="ECO:0000256" key="5">
    <source>
        <dbReference type="ARBA" id="ARBA00022842"/>
    </source>
</evidence>
<dbReference type="eggNOG" id="COG0494">
    <property type="taxonomic scope" value="Bacteria"/>
</dbReference>
<evidence type="ECO:0000256" key="1">
    <source>
        <dbReference type="ARBA" id="ARBA00001936"/>
    </source>
</evidence>
<dbReference type="EMBL" id="CP001614">
    <property type="protein sequence ID" value="ACR10657.1"/>
    <property type="molecule type" value="Genomic_DNA"/>
</dbReference>
<sequence>MKEFHRQAAVLLALSDRPKGQEEILLTLRAVHLSSHSGEVAFPGGKWEPGDPDLYATALREAEEEVGLVPQVFSFLGELQPSYTRQGTRVTPYVGRIPADVDLAPNPSELDELFWFPLAELVADKRVRTDVFEWRGEEYWSPAYRYAGHIIWGFTARVLVEFLARFYGIELGREHSAPEIRFRPK</sequence>